<keyword evidence="4" id="KW-0732">Signal</keyword>
<protein>
    <submittedName>
        <fullName evidence="7">Prolactin 2</fullName>
    </submittedName>
</protein>
<keyword evidence="6" id="KW-0372">Hormone</keyword>
<organism evidence="7">
    <name type="scientific">Tetraodon nigroviridis</name>
    <name type="common">Spotted green pufferfish</name>
    <name type="synonym">Chelonodon nigroviridis</name>
    <dbReference type="NCBI Taxonomy" id="99883"/>
    <lineage>
        <taxon>Eukaryota</taxon>
        <taxon>Metazoa</taxon>
        <taxon>Chordata</taxon>
        <taxon>Craniata</taxon>
        <taxon>Vertebrata</taxon>
        <taxon>Euteleostomi</taxon>
        <taxon>Actinopterygii</taxon>
        <taxon>Neopterygii</taxon>
        <taxon>Teleostei</taxon>
        <taxon>Neoteleostei</taxon>
        <taxon>Acanthomorphata</taxon>
        <taxon>Eupercaria</taxon>
        <taxon>Tetraodontiformes</taxon>
        <taxon>Tetradontoidea</taxon>
        <taxon>Tetraodontidae</taxon>
        <taxon>Tetraodon</taxon>
    </lineage>
</organism>
<dbReference type="Gene3D" id="1.20.1250.10">
    <property type="match status" value="1"/>
</dbReference>
<sequence>MRKVLILIYLEQSIRVETFPICSYGQARCRLPLLADLFDRVIQQSSRMHDVSSDLHWELEQYFLPSRNIIRKRKCHSFGILTPGDKENVQKLEKEQLMEVILRLLGAWEDPLSHLYWSMSQGQDKDFNFYSPGKALEMSDMVQDLRDGVAKVADRMKLLGVIRNSAGYTSPEDSGPSAAISFYKQGHLDPGDHHDLLHCFKRDSNKVKNYLRILKCTTFPGSDC</sequence>
<dbReference type="GO" id="GO:0031667">
    <property type="term" value="P:response to nutrient levels"/>
    <property type="evidence" value="ECO:0007669"/>
    <property type="project" value="TreeGrafter"/>
</dbReference>
<keyword evidence="5" id="KW-1015">Disulfide bond</keyword>
<dbReference type="GO" id="GO:0046427">
    <property type="term" value="P:positive regulation of receptor signaling pathway via JAK-STAT"/>
    <property type="evidence" value="ECO:0007669"/>
    <property type="project" value="TreeGrafter"/>
</dbReference>
<name>C6G3Y6_TETNG</name>
<dbReference type="CDD" id="cd10287">
    <property type="entry name" value="prolactin_2"/>
    <property type="match status" value="1"/>
</dbReference>
<dbReference type="PRINTS" id="PR00836">
    <property type="entry name" value="SOMATOTROPIN"/>
</dbReference>
<evidence type="ECO:0000256" key="4">
    <source>
        <dbReference type="ARBA" id="ARBA00022729"/>
    </source>
</evidence>
<dbReference type="AlphaFoldDB" id="C6G3Y6"/>
<evidence type="ECO:0000256" key="3">
    <source>
        <dbReference type="ARBA" id="ARBA00022525"/>
    </source>
</evidence>
<dbReference type="InterPro" id="IPR018116">
    <property type="entry name" value="Somatotropin_CS"/>
</dbReference>
<dbReference type="GO" id="GO:0005179">
    <property type="term" value="F:hormone activity"/>
    <property type="evidence" value="ECO:0007669"/>
    <property type="project" value="UniProtKB-KW"/>
</dbReference>
<proteinExistence type="evidence at transcript level"/>
<keyword evidence="3" id="KW-0964">Secreted</keyword>
<dbReference type="PANTHER" id="PTHR11417:SF33">
    <property type="entry name" value="PROLACTIN LIKE"/>
    <property type="match status" value="1"/>
</dbReference>
<evidence type="ECO:0000256" key="5">
    <source>
        <dbReference type="ARBA" id="ARBA00023157"/>
    </source>
</evidence>
<evidence type="ECO:0000313" key="7">
    <source>
        <dbReference type="EMBL" id="ACQ73173.1"/>
    </source>
</evidence>
<dbReference type="PROSITE" id="PS00266">
    <property type="entry name" value="SOMATOTROPIN_1"/>
    <property type="match status" value="1"/>
</dbReference>
<evidence type="ECO:0000256" key="2">
    <source>
        <dbReference type="ARBA" id="ARBA00008474"/>
    </source>
</evidence>
<dbReference type="PANTHER" id="PTHR11417">
    <property type="entry name" value="SOMATOTROPIN,PROLACTIN"/>
    <property type="match status" value="1"/>
</dbReference>
<dbReference type="InterPro" id="IPR001400">
    <property type="entry name" value="Somatotropin/Prolactin"/>
</dbReference>
<accession>C6G3Y6</accession>
<dbReference type="Pfam" id="PF00103">
    <property type="entry name" value="Hormone_1"/>
    <property type="match status" value="1"/>
</dbReference>
<dbReference type="EMBL" id="FJ475115">
    <property type="protein sequence ID" value="ACQ73173.1"/>
    <property type="molecule type" value="mRNA"/>
</dbReference>
<comment type="similarity">
    <text evidence="2 6">Belongs to the somatotropin/prolactin family.</text>
</comment>
<dbReference type="SUPFAM" id="SSF47266">
    <property type="entry name" value="4-helical cytokines"/>
    <property type="match status" value="1"/>
</dbReference>
<evidence type="ECO:0000256" key="6">
    <source>
        <dbReference type="RuleBase" id="RU003618"/>
    </source>
</evidence>
<dbReference type="PROSITE" id="PS00338">
    <property type="entry name" value="SOMATOTROPIN_2"/>
    <property type="match status" value="1"/>
</dbReference>
<dbReference type="InterPro" id="IPR009079">
    <property type="entry name" value="4_helix_cytokine-like_core"/>
</dbReference>
<reference evidence="7" key="1">
    <citation type="journal article" date="2009" name="PLoS ONE">
        <title>Discovery of a novel prolactin in non-mammalian vertebrates: evolutionary perspectives and its involvement in teleost retina development.</title>
        <authorList>
            <person name="Huang X."/>
            <person name="Hui M.N."/>
            <person name="Liu Y."/>
            <person name="Yuen D.S."/>
            <person name="Zhang Y."/>
            <person name="Chan W.Y."/>
            <person name="Lin H.R."/>
            <person name="Cheng S.H."/>
            <person name="Cheng C.H."/>
        </authorList>
    </citation>
    <scope>NUCLEOTIDE SEQUENCE</scope>
</reference>
<dbReference type="GO" id="GO:0005615">
    <property type="term" value="C:extracellular space"/>
    <property type="evidence" value="ECO:0007669"/>
    <property type="project" value="TreeGrafter"/>
</dbReference>
<evidence type="ECO:0000256" key="1">
    <source>
        <dbReference type="ARBA" id="ARBA00004613"/>
    </source>
</evidence>
<comment type="subcellular location">
    <subcellularLocation>
        <location evidence="1 6">Secreted</location>
    </subcellularLocation>
</comment>